<sequence length="54" mass="6335">MKVWTCKGNIEKTVETELKDGYLIWETIGRKAAEQQQWKSHADALCVKRDTKRI</sequence>
<accession>A0A0B7BH28</accession>
<protein>
    <submittedName>
        <fullName evidence="1">Uncharacterized protein</fullName>
    </submittedName>
</protein>
<dbReference type="AlphaFoldDB" id="A0A0B7BH28"/>
<dbReference type="EMBL" id="HACG01045322">
    <property type="protein sequence ID" value="CEK92187.1"/>
    <property type="molecule type" value="Transcribed_RNA"/>
</dbReference>
<reference evidence="1" key="1">
    <citation type="submission" date="2014-12" db="EMBL/GenBank/DDBJ databases">
        <title>Insight into the proteome of Arion vulgaris.</title>
        <authorList>
            <person name="Aradska J."/>
            <person name="Bulat T."/>
            <person name="Smidak R."/>
            <person name="Sarate P."/>
            <person name="Gangsoo J."/>
            <person name="Sialana F."/>
            <person name="Bilban M."/>
            <person name="Lubec G."/>
        </authorList>
    </citation>
    <scope>NUCLEOTIDE SEQUENCE</scope>
    <source>
        <tissue evidence="1">Skin</tissue>
    </source>
</reference>
<proteinExistence type="predicted"/>
<organism evidence="1">
    <name type="scientific">Arion vulgaris</name>
    <dbReference type="NCBI Taxonomy" id="1028688"/>
    <lineage>
        <taxon>Eukaryota</taxon>
        <taxon>Metazoa</taxon>
        <taxon>Spiralia</taxon>
        <taxon>Lophotrochozoa</taxon>
        <taxon>Mollusca</taxon>
        <taxon>Gastropoda</taxon>
        <taxon>Heterobranchia</taxon>
        <taxon>Euthyneura</taxon>
        <taxon>Panpulmonata</taxon>
        <taxon>Eupulmonata</taxon>
        <taxon>Stylommatophora</taxon>
        <taxon>Helicina</taxon>
        <taxon>Arionoidea</taxon>
        <taxon>Arionidae</taxon>
        <taxon>Arion</taxon>
    </lineage>
</organism>
<gene>
    <name evidence="1" type="primary">ORF186989</name>
</gene>
<evidence type="ECO:0000313" key="1">
    <source>
        <dbReference type="EMBL" id="CEK92187.1"/>
    </source>
</evidence>
<name>A0A0B7BH28_9EUPU</name>